<sequence>MAFDSFSAFMAMEGHGPYVWSCYAMFFVLMMVMMVWSVRSRKAAIESCRRGYEFQAGKLHGDSIESSSEKSKVAYSAPSAAFERVDVSQD</sequence>
<protein>
    <recommendedName>
        <fullName evidence="9">Cytochrome c-type biogenesis protein CcmD</fullName>
    </recommendedName>
</protein>
<dbReference type="PANTHER" id="PTHR37531">
    <property type="entry name" value="HEME EXPORTER PROTEIN D"/>
    <property type="match status" value="1"/>
</dbReference>
<dbReference type="InterPro" id="IPR052075">
    <property type="entry name" value="Heme_exporter_D"/>
</dbReference>
<evidence type="ECO:0000256" key="1">
    <source>
        <dbReference type="ARBA" id="ARBA00004377"/>
    </source>
</evidence>
<comment type="subcellular location">
    <subcellularLocation>
        <location evidence="1">Cell inner membrane</location>
        <topology evidence="1">Single-pass membrane protein</topology>
    </subcellularLocation>
</comment>
<dbReference type="GO" id="GO:0017004">
    <property type="term" value="P:cytochrome complex assembly"/>
    <property type="evidence" value="ECO:0007669"/>
    <property type="project" value="UniProtKB-KW"/>
</dbReference>
<proteinExistence type="predicted"/>
<feature type="transmembrane region" description="Helical" evidence="10">
    <location>
        <begin position="18"/>
        <end position="38"/>
    </location>
</feature>
<reference evidence="11" key="1">
    <citation type="journal article" date="2015" name="Nature">
        <title>Complex archaea that bridge the gap between prokaryotes and eukaryotes.</title>
        <authorList>
            <person name="Spang A."/>
            <person name="Saw J.H."/>
            <person name="Jorgensen S.L."/>
            <person name="Zaremba-Niedzwiedzka K."/>
            <person name="Martijn J."/>
            <person name="Lind A.E."/>
            <person name="van Eijk R."/>
            <person name="Schleper C."/>
            <person name="Guy L."/>
            <person name="Ettema T.J."/>
        </authorList>
    </citation>
    <scope>NUCLEOTIDE SEQUENCE</scope>
</reference>
<keyword evidence="7 10" id="KW-1133">Transmembrane helix</keyword>
<accession>A0A0F9LA35</accession>
<dbReference type="InterPro" id="IPR007078">
    <property type="entry name" value="Haem_export_protD_CcmD"/>
</dbReference>
<comment type="caution">
    <text evidence="11">The sequence shown here is derived from an EMBL/GenBank/DDBJ whole genome shotgun (WGS) entry which is preliminary data.</text>
</comment>
<organism evidence="11">
    <name type="scientific">marine sediment metagenome</name>
    <dbReference type="NCBI Taxonomy" id="412755"/>
    <lineage>
        <taxon>unclassified sequences</taxon>
        <taxon>metagenomes</taxon>
        <taxon>ecological metagenomes</taxon>
    </lineage>
</organism>
<keyword evidence="8 10" id="KW-0472">Membrane</keyword>
<dbReference type="EMBL" id="LAZR01011581">
    <property type="protein sequence ID" value="KKM60945.1"/>
    <property type="molecule type" value="Genomic_DNA"/>
</dbReference>
<evidence type="ECO:0000256" key="2">
    <source>
        <dbReference type="ARBA" id="ARBA00022448"/>
    </source>
</evidence>
<evidence type="ECO:0000256" key="9">
    <source>
        <dbReference type="ARBA" id="ARBA00032938"/>
    </source>
</evidence>
<keyword evidence="5 10" id="KW-0812">Transmembrane</keyword>
<keyword evidence="2" id="KW-0813">Transport</keyword>
<gene>
    <name evidence="11" type="ORF">LCGC14_1536710</name>
</gene>
<evidence type="ECO:0000256" key="3">
    <source>
        <dbReference type="ARBA" id="ARBA00022475"/>
    </source>
</evidence>
<dbReference type="GO" id="GO:0015886">
    <property type="term" value="P:heme transport"/>
    <property type="evidence" value="ECO:0007669"/>
    <property type="project" value="InterPro"/>
</dbReference>
<dbReference type="Pfam" id="PF04995">
    <property type="entry name" value="CcmD"/>
    <property type="match status" value="1"/>
</dbReference>
<evidence type="ECO:0000256" key="4">
    <source>
        <dbReference type="ARBA" id="ARBA00022519"/>
    </source>
</evidence>
<dbReference type="GO" id="GO:1903607">
    <property type="term" value="P:cytochrome c biosynthetic process"/>
    <property type="evidence" value="ECO:0007669"/>
    <property type="project" value="TreeGrafter"/>
</dbReference>
<evidence type="ECO:0000256" key="6">
    <source>
        <dbReference type="ARBA" id="ARBA00022748"/>
    </source>
</evidence>
<evidence type="ECO:0000256" key="7">
    <source>
        <dbReference type="ARBA" id="ARBA00022989"/>
    </source>
</evidence>
<keyword evidence="3" id="KW-1003">Cell membrane</keyword>
<dbReference type="PANTHER" id="PTHR37531:SF1">
    <property type="entry name" value="HEME EXPORTER PROTEIN D"/>
    <property type="match status" value="1"/>
</dbReference>
<dbReference type="AlphaFoldDB" id="A0A0F9LA35"/>
<dbReference type="GO" id="GO:0005886">
    <property type="term" value="C:plasma membrane"/>
    <property type="evidence" value="ECO:0007669"/>
    <property type="project" value="UniProtKB-SubCell"/>
</dbReference>
<evidence type="ECO:0000256" key="10">
    <source>
        <dbReference type="SAM" id="Phobius"/>
    </source>
</evidence>
<name>A0A0F9LA35_9ZZZZ</name>
<evidence type="ECO:0000256" key="8">
    <source>
        <dbReference type="ARBA" id="ARBA00023136"/>
    </source>
</evidence>
<evidence type="ECO:0000313" key="11">
    <source>
        <dbReference type="EMBL" id="KKM60945.1"/>
    </source>
</evidence>
<keyword evidence="4" id="KW-0997">Cell inner membrane</keyword>
<keyword evidence="6" id="KW-0201">Cytochrome c-type biogenesis</keyword>
<dbReference type="NCBIfam" id="TIGR03141">
    <property type="entry name" value="cytochro_ccmD"/>
    <property type="match status" value="1"/>
</dbReference>
<evidence type="ECO:0000256" key="5">
    <source>
        <dbReference type="ARBA" id="ARBA00022692"/>
    </source>
</evidence>